<evidence type="ECO:0000313" key="3">
    <source>
        <dbReference type="Proteomes" id="UP000789396"/>
    </source>
</evidence>
<feature type="region of interest" description="Disordered" evidence="1">
    <location>
        <begin position="1"/>
        <end position="21"/>
    </location>
</feature>
<comment type="caution">
    <text evidence="2">The sequence shown here is derived from an EMBL/GenBank/DDBJ whole genome shotgun (WGS) entry which is preliminary data.</text>
</comment>
<accession>A0A9N9IXA1</accession>
<dbReference type="EMBL" id="CAJVPZ010036857">
    <property type="protein sequence ID" value="CAG8752256.1"/>
    <property type="molecule type" value="Genomic_DNA"/>
</dbReference>
<dbReference type="InterPro" id="IPR027417">
    <property type="entry name" value="P-loop_NTPase"/>
</dbReference>
<proteinExistence type="predicted"/>
<dbReference type="Proteomes" id="UP000789396">
    <property type="component" value="Unassembled WGS sequence"/>
</dbReference>
<evidence type="ECO:0000313" key="2">
    <source>
        <dbReference type="EMBL" id="CAG8752256.1"/>
    </source>
</evidence>
<dbReference type="Gene3D" id="3.40.50.300">
    <property type="entry name" value="P-loop containing nucleotide triphosphate hydrolases"/>
    <property type="match status" value="1"/>
</dbReference>
<organism evidence="2 3">
    <name type="scientific">Racocetra fulgida</name>
    <dbReference type="NCBI Taxonomy" id="60492"/>
    <lineage>
        <taxon>Eukaryota</taxon>
        <taxon>Fungi</taxon>
        <taxon>Fungi incertae sedis</taxon>
        <taxon>Mucoromycota</taxon>
        <taxon>Glomeromycotina</taxon>
        <taxon>Glomeromycetes</taxon>
        <taxon>Diversisporales</taxon>
        <taxon>Gigasporaceae</taxon>
        <taxon>Racocetra</taxon>
    </lineage>
</organism>
<name>A0A9N9IXA1_9GLOM</name>
<gene>
    <name evidence="2" type="ORF">RFULGI_LOCUS13690</name>
</gene>
<evidence type="ECO:0000256" key="1">
    <source>
        <dbReference type="SAM" id="MobiDB-lite"/>
    </source>
</evidence>
<feature type="non-terminal residue" evidence="2">
    <location>
        <position position="140"/>
    </location>
</feature>
<sequence>MSSTTSDESNENEPSEKQQRFPAILIIGEKSGEVQPYPIKINEIDYILIDTPGLIPSDEQSSRDSSRDIISQIDELIQKSNRMSKAQKENFRQIINAYWNIIIIVFTKRTQDQTTSRQYMETTFDTELRRTVGKRGIITG</sequence>
<reference evidence="2" key="1">
    <citation type="submission" date="2021-06" db="EMBL/GenBank/DDBJ databases">
        <authorList>
            <person name="Kallberg Y."/>
            <person name="Tangrot J."/>
            <person name="Rosling A."/>
        </authorList>
    </citation>
    <scope>NUCLEOTIDE SEQUENCE</scope>
    <source>
        <strain evidence="2">IN212</strain>
    </source>
</reference>
<dbReference type="SUPFAM" id="SSF52540">
    <property type="entry name" value="P-loop containing nucleoside triphosphate hydrolases"/>
    <property type="match status" value="1"/>
</dbReference>
<dbReference type="OrthoDB" id="2411449at2759"/>
<dbReference type="AlphaFoldDB" id="A0A9N9IXA1"/>
<keyword evidence="3" id="KW-1185">Reference proteome</keyword>
<protein>
    <submittedName>
        <fullName evidence="2">18716_t:CDS:1</fullName>
    </submittedName>
</protein>